<protein>
    <recommendedName>
        <fullName evidence="4">Cilia- and flagella-associated protein 300</fullName>
    </recommendedName>
</protein>
<feature type="compositionally biased region" description="Low complexity" evidence="8">
    <location>
        <begin position="58"/>
        <end position="71"/>
    </location>
</feature>
<dbReference type="Ensembl" id="ENSJHYT00000000990.1">
    <property type="protein sequence ID" value="ENSJHYP00000000774.1"/>
    <property type="gene ID" value="ENSJHYG00000000720.1"/>
</dbReference>
<evidence type="ECO:0000256" key="7">
    <source>
        <dbReference type="ARBA" id="ARBA00023273"/>
    </source>
</evidence>
<evidence type="ECO:0000256" key="3">
    <source>
        <dbReference type="ARBA" id="ARBA00009205"/>
    </source>
</evidence>
<reference evidence="9" key="2">
    <citation type="submission" date="2025-09" db="UniProtKB">
        <authorList>
            <consortium name="Ensembl"/>
        </authorList>
    </citation>
    <scope>IDENTIFICATION</scope>
</reference>
<accession>A0A8C5NI77</accession>
<dbReference type="PANTHER" id="PTHR31078">
    <property type="entry name" value="CILIA- AND FLAGELLA-ASSOCIATED PROTEIN 300"/>
    <property type="match status" value="1"/>
</dbReference>
<dbReference type="Proteomes" id="UP000694408">
    <property type="component" value="Unplaced"/>
</dbReference>
<organism evidence="9 10">
    <name type="scientific">Junco hyemalis</name>
    <name type="common">Dark-eyed junco</name>
    <dbReference type="NCBI Taxonomy" id="40217"/>
    <lineage>
        <taxon>Eukaryota</taxon>
        <taxon>Metazoa</taxon>
        <taxon>Chordata</taxon>
        <taxon>Craniata</taxon>
        <taxon>Vertebrata</taxon>
        <taxon>Euteleostomi</taxon>
        <taxon>Archelosauria</taxon>
        <taxon>Archosauria</taxon>
        <taxon>Dinosauria</taxon>
        <taxon>Saurischia</taxon>
        <taxon>Theropoda</taxon>
        <taxon>Coelurosauria</taxon>
        <taxon>Aves</taxon>
        <taxon>Neognathae</taxon>
        <taxon>Neoaves</taxon>
        <taxon>Telluraves</taxon>
        <taxon>Australaves</taxon>
        <taxon>Passeriformes</taxon>
        <taxon>Passerellidae</taxon>
        <taxon>Junco</taxon>
    </lineage>
</organism>
<feature type="region of interest" description="Disordered" evidence="8">
    <location>
        <begin position="14"/>
        <end position="85"/>
    </location>
</feature>
<sequence length="346" mass="38513">MAAPASACWASLSFPGAETGRKGRGEKAGFELRDFVGKQRREGAQPSPPALSGGGTLASGAGLRAGAAPSPRQRPGRGKMSAEGGRGAGQVVFRALPQKTFSCLQDRDIADRLLKWSMQGRITAQAFSFDQQFKPYQKDEFLMAFFNDQSVNSSLKLLSASGQWTTLGSKVTKIEATVVPCTQISMSFFDRLYSEGIVRETGTIVKCYDDYYDDILISDELRKILLLEDSDHYDLFTQLDREEFLFCLFKHFCIGGTLCQYEDVVDPYLETTKAFYKDLVSVQKNPETKEIRIISTVFRVSAYDANGLCYPSSKSHQQTFAYLIVDPCKRHVNILYHCFGGSLFTN</sequence>
<keyword evidence="7" id="KW-0966">Cell projection</keyword>
<evidence type="ECO:0000313" key="10">
    <source>
        <dbReference type="Proteomes" id="UP000694408"/>
    </source>
</evidence>
<evidence type="ECO:0000313" key="9">
    <source>
        <dbReference type="Ensembl" id="ENSJHYP00000000774.1"/>
    </source>
</evidence>
<dbReference type="AlphaFoldDB" id="A0A8C5NI77"/>
<evidence type="ECO:0000256" key="8">
    <source>
        <dbReference type="SAM" id="MobiDB-lite"/>
    </source>
</evidence>
<evidence type="ECO:0000256" key="4">
    <source>
        <dbReference type="ARBA" id="ARBA00022174"/>
    </source>
</evidence>
<evidence type="ECO:0000256" key="6">
    <source>
        <dbReference type="ARBA" id="ARBA00023212"/>
    </source>
</evidence>
<dbReference type="InterPro" id="IPR029416">
    <property type="entry name" value="CFAP300"/>
</dbReference>
<dbReference type="PANTHER" id="PTHR31078:SF1">
    <property type="entry name" value="CILIA- AND FLAGELLA-ASSOCIATED PROTEIN 300"/>
    <property type="match status" value="1"/>
</dbReference>
<dbReference type="GO" id="GO:0005930">
    <property type="term" value="C:axoneme"/>
    <property type="evidence" value="ECO:0007669"/>
    <property type="project" value="UniProtKB-SubCell"/>
</dbReference>
<dbReference type="Pfam" id="PF14926">
    <property type="entry name" value="CFAP300"/>
    <property type="match status" value="1"/>
</dbReference>
<evidence type="ECO:0000256" key="1">
    <source>
        <dbReference type="ARBA" id="ARBA00002404"/>
    </source>
</evidence>
<comment type="subcellular location">
    <subcellularLocation>
        <location evidence="2">Cytoplasm</location>
        <location evidence="2">Cytoskeleton</location>
        <location evidence="2">Cilium axoneme</location>
    </subcellularLocation>
</comment>
<comment type="similarity">
    <text evidence="3">Belongs to the CFAP300 family.</text>
</comment>
<evidence type="ECO:0000256" key="5">
    <source>
        <dbReference type="ARBA" id="ARBA00022490"/>
    </source>
</evidence>
<dbReference type="OMA" id="TGHIAKC"/>
<name>A0A8C5NI77_JUNHY</name>
<feature type="compositionally biased region" description="Basic and acidic residues" evidence="8">
    <location>
        <begin position="19"/>
        <end position="43"/>
    </location>
</feature>
<proteinExistence type="inferred from homology"/>
<comment type="function">
    <text evidence="1">Cilium- and flagellum-specific protein that plays a role in axonemal structure organization and motility. May play a role in outer and inner dynein arm assembly.</text>
</comment>
<keyword evidence="6" id="KW-0206">Cytoskeleton</keyword>
<evidence type="ECO:0000256" key="2">
    <source>
        <dbReference type="ARBA" id="ARBA00004430"/>
    </source>
</evidence>
<keyword evidence="5" id="KW-0963">Cytoplasm</keyword>
<reference evidence="9" key="1">
    <citation type="submission" date="2025-08" db="UniProtKB">
        <authorList>
            <consortium name="Ensembl"/>
        </authorList>
    </citation>
    <scope>IDENTIFICATION</scope>
</reference>
<keyword evidence="10" id="KW-1185">Reference proteome</keyword>